<dbReference type="Proteomes" id="UP000886523">
    <property type="component" value="Unassembled WGS sequence"/>
</dbReference>
<feature type="domain" description="Gfo/Idh/MocA-like oxidoreductase N-terminal" evidence="6">
    <location>
        <begin position="31"/>
        <end position="173"/>
    </location>
</feature>
<keyword evidence="2" id="KW-0560">Oxidoreductase</keyword>
<dbReference type="GO" id="GO:0000166">
    <property type="term" value="F:nucleotide binding"/>
    <property type="evidence" value="ECO:0007669"/>
    <property type="project" value="InterPro"/>
</dbReference>
<evidence type="ECO:0000256" key="3">
    <source>
        <dbReference type="ARBA" id="ARBA00038984"/>
    </source>
</evidence>
<name>A0A9P6AL92_9AGAM</name>
<dbReference type="Pfam" id="PF01408">
    <property type="entry name" value="GFO_IDH_MocA"/>
    <property type="match status" value="1"/>
</dbReference>
<evidence type="ECO:0000256" key="1">
    <source>
        <dbReference type="ARBA" id="ARBA00010928"/>
    </source>
</evidence>
<dbReference type="InterPro" id="IPR000683">
    <property type="entry name" value="Gfo/Idh/MocA-like_OxRdtase_N"/>
</dbReference>
<dbReference type="GO" id="GO:0047837">
    <property type="term" value="F:D-xylose 1-dehydrogenase (NADP+) activity"/>
    <property type="evidence" value="ECO:0007669"/>
    <property type="project" value="UniProtKB-EC"/>
</dbReference>
<dbReference type="SUPFAM" id="SSF55347">
    <property type="entry name" value="Glyceraldehyde-3-phosphate dehydrogenase-like, C-terminal domain"/>
    <property type="match status" value="1"/>
</dbReference>
<accession>A0A9P6AL92</accession>
<dbReference type="AlphaFoldDB" id="A0A9P6AL92"/>
<dbReference type="Pfam" id="PF22725">
    <property type="entry name" value="GFO_IDH_MocA_C3"/>
    <property type="match status" value="1"/>
</dbReference>
<dbReference type="EMBL" id="MU129070">
    <property type="protein sequence ID" value="KAF9507858.1"/>
    <property type="molecule type" value="Genomic_DNA"/>
</dbReference>
<proteinExistence type="inferred from homology"/>
<evidence type="ECO:0000259" key="6">
    <source>
        <dbReference type="Pfam" id="PF01408"/>
    </source>
</evidence>
<dbReference type="OrthoDB" id="64915at2759"/>
<evidence type="ECO:0000256" key="2">
    <source>
        <dbReference type="ARBA" id="ARBA00023002"/>
    </source>
</evidence>
<evidence type="ECO:0000256" key="5">
    <source>
        <dbReference type="ARBA" id="ARBA00049233"/>
    </source>
</evidence>
<dbReference type="InterPro" id="IPR036291">
    <property type="entry name" value="NAD(P)-bd_dom_sf"/>
</dbReference>
<evidence type="ECO:0000259" key="7">
    <source>
        <dbReference type="Pfam" id="PF22725"/>
    </source>
</evidence>
<dbReference type="EC" id="1.1.1.179" evidence="3"/>
<sequence length="420" mass="46296">MSFSSIFGTSSYSEGLQLTYPLHSPKEPNALRIGILGAAKVAPYAMIDAARSHPGVIIEAGPDGFCGIAARDQERAKAFAAKHGIPRVFASYQELVDDPNIDAVYIPLSIIILSNVALYTDLLRPPCPGLHYEWTMKSLRAGKHVLVEKPVANTAEEAASMFALAKEKNLVLLEGLHYRFHPANQTIRALLESGTIGKITGADAELALPALTVLEKSFLSNYDAGGGAVMALGCYPIHLLRYVLGADPVDILKIAVNPFAHDPRADRSMRAVFELPNDVTASIYCDLNMPKRSILGPTPFFRYLPRFPSMTIKIFGEEGEIYMNNFLCPSNYHTIYVTKNDKTESIKAYTGEQLSKEMKGDATWSTFRYQLEAFVDKVRGRTPQTWITPEDSITNMQVIDDLYENSGLGKRPTSDLLGKL</sequence>
<comment type="catalytic activity">
    <reaction evidence="5">
        <text>D-xylose + NADP(+) = D-xylono-1,5-lactone + NADPH + H(+)</text>
        <dbReference type="Rhea" id="RHEA:22000"/>
        <dbReference type="ChEBI" id="CHEBI:15378"/>
        <dbReference type="ChEBI" id="CHEBI:15867"/>
        <dbReference type="ChEBI" id="CHEBI:53455"/>
        <dbReference type="ChEBI" id="CHEBI:57783"/>
        <dbReference type="ChEBI" id="CHEBI:58349"/>
        <dbReference type="EC" id="1.1.1.179"/>
    </reaction>
</comment>
<dbReference type="SUPFAM" id="SSF51735">
    <property type="entry name" value="NAD(P)-binding Rossmann-fold domains"/>
    <property type="match status" value="1"/>
</dbReference>
<dbReference type="PANTHER" id="PTHR22604:SF105">
    <property type="entry name" value="TRANS-1,2-DIHYDROBENZENE-1,2-DIOL DEHYDROGENASE"/>
    <property type="match status" value="1"/>
</dbReference>
<protein>
    <recommendedName>
        <fullName evidence="3">D-xylose 1-dehydrogenase (NADP(+), D-xylono-1,5-lactone-forming)</fullName>
        <ecNumber evidence="3">1.1.1.179</ecNumber>
    </recommendedName>
    <alternativeName>
        <fullName evidence="4">D-xylose-NADP dehydrogenase</fullName>
    </alternativeName>
</protein>
<feature type="domain" description="GFO/IDH/MocA-like oxidoreductase" evidence="7">
    <location>
        <begin position="185"/>
        <end position="321"/>
    </location>
</feature>
<dbReference type="PANTHER" id="PTHR22604">
    <property type="entry name" value="OXIDOREDUCTASES"/>
    <property type="match status" value="1"/>
</dbReference>
<comment type="caution">
    <text evidence="8">The sequence shown here is derived from an EMBL/GenBank/DDBJ whole genome shotgun (WGS) entry which is preliminary data.</text>
</comment>
<dbReference type="Gene3D" id="3.40.50.720">
    <property type="entry name" value="NAD(P)-binding Rossmann-like Domain"/>
    <property type="match status" value="1"/>
</dbReference>
<evidence type="ECO:0000313" key="8">
    <source>
        <dbReference type="EMBL" id="KAF9507858.1"/>
    </source>
</evidence>
<reference evidence="8" key="1">
    <citation type="journal article" date="2020" name="Nat. Commun.">
        <title>Large-scale genome sequencing of mycorrhizal fungi provides insights into the early evolution of symbiotic traits.</title>
        <authorList>
            <person name="Miyauchi S."/>
            <person name="Kiss E."/>
            <person name="Kuo A."/>
            <person name="Drula E."/>
            <person name="Kohler A."/>
            <person name="Sanchez-Garcia M."/>
            <person name="Morin E."/>
            <person name="Andreopoulos B."/>
            <person name="Barry K.W."/>
            <person name="Bonito G."/>
            <person name="Buee M."/>
            <person name="Carver A."/>
            <person name="Chen C."/>
            <person name="Cichocki N."/>
            <person name="Clum A."/>
            <person name="Culley D."/>
            <person name="Crous P.W."/>
            <person name="Fauchery L."/>
            <person name="Girlanda M."/>
            <person name="Hayes R.D."/>
            <person name="Keri Z."/>
            <person name="LaButti K."/>
            <person name="Lipzen A."/>
            <person name="Lombard V."/>
            <person name="Magnuson J."/>
            <person name="Maillard F."/>
            <person name="Murat C."/>
            <person name="Nolan M."/>
            <person name="Ohm R.A."/>
            <person name="Pangilinan J."/>
            <person name="Pereira M.F."/>
            <person name="Perotto S."/>
            <person name="Peter M."/>
            <person name="Pfister S."/>
            <person name="Riley R."/>
            <person name="Sitrit Y."/>
            <person name="Stielow J.B."/>
            <person name="Szollosi G."/>
            <person name="Zifcakova L."/>
            <person name="Stursova M."/>
            <person name="Spatafora J.W."/>
            <person name="Tedersoo L."/>
            <person name="Vaario L.M."/>
            <person name="Yamada A."/>
            <person name="Yan M."/>
            <person name="Wang P."/>
            <person name="Xu J."/>
            <person name="Bruns T."/>
            <person name="Baldrian P."/>
            <person name="Vilgalys R."/>
            <person name="Dunand C."/>
            <person name="Henrissat B."/>
            <person name="Grigoriev I.V."/>
            <person name="Hibbett D."/>
            <person name="Nagy L.G."/>
            <person name="Martin F.M."/>
        </authorList>
    </citation>
    <scope>NUCLEOTIDE SEQUENCE</scope>
    <source>
        <strain evidence="8">UP504</strain>
    </source>
</reference>
<dbReference type="InterPro" id="IPR055170">
    <property type="entry name" value="GFO_IDH_MocA-like_dom"/>
</dbReference>
<dbReference type="Gene3D" id="3.30.360.10">
    <property type="entry name" value="Dihydrodipicolinate Reductase, domain 2"/>
    <property type="match status" value="1"/>
</dbReference>
<evidence type="ECO:0000256" key="4">
    <source>
        <dbReference type="ARBA" id="ARBA00042988"/>
    </source>
</evidence>
<dbReference type="InterPro" id="IPR050984">
    <property type="entry name" value="Gfo/Idh/MocA_domain"/>
</dbReference>
<gene>
    <name evidence="8" type="ORF">BS47DRAFT_1398242</name>
</gene>
<organism evidence="8 9">
    <name type="scientific">Hydnum rufescens UP504</name>
    <dbReference type="NCBI Taxonomy" id="1448309"/>
    <lineage>
        <taxon>Eukaryota</taxon>
        <taxon>Fungi</taxon>
        <taxon>Dikarya</taxon>
        <taxon>Basidiomycota</taxon>
        <taxon>Agaricomycotina</taxon>
        <taxon>Agaricomycetes</taxon>
        <taxon>Cantharellales</taxon>
        <taxon>Hydnaceae</taxon>
        <taxon>Hydnum</taxon>
    </lineage>
</organism>
<keyword evidence="9" id="KW-1185">Reference proteome</keyword>
<evidence type="ECO:0000313" key="9">
    <source>
        <dbReference type="Proteomes" id="UP000886523"/>
    </source>
</evidence>
<comment type="similarity">
    <text evidence="1">Belongs to the Gfo/Idh/MocA family.</text>
</comment>